<dbReference type="InterPro" id="IPR013945">
    <property type="entry name" value="Pkr1"/>
</dbReference>
<dbReference type="EMBL" id="KN822008">
    <property type="protein sequence ID" value="KIM68702.1"/>
    <property type="molecule type" value="Genomic_DNA"/>
</dbReference>
<evidence type="ECO:0000256" key="1">
    <source>
        <dbReference type="SAM" id="Phobius"/>
    </source>
</evidence>
<accession>A0A0C3AUS0</accession>
<evidence type="ECO:0000313" key="2">
    <source>
        <dbReference type="EMBL" id="KIM68702.1"/>
    </source>
</evidence>
<keyword evidence="1" id="KW-0812">Transmembrane</keyword>
<reference evidence="2 3" key="1">
    <citation type="submission" date="2014-04" db="EMBL/GenBank/DDBJ databases">
        <authorList>
            <consortium name="DOE Joint Genome Institute"/>
            <person name="Kuo A."/>
            <person name="Kohler A."/>
            <person name="Nagy L.G."/>
            <person name="Floudas D."/>
            <person name="Copeland A."/>
            <person name="Barry K.W."/>
            <person name="Cichocki N."/>
            <person name="Veneault-Fourrey C."/>
            <person name="LaButti K."/>
            <person name="Lindquist E.A."/>
            <person name="Lipzen A."/>
            <person name="Lundell T."/>
            <person name="Morin E."/>
            <person name="Murat C."/>
            <person name="Sun H."/>
            <person name="Tunlid A."/>
            <person name="Henrissat B."/>
            <person name="Grigoriev I.V."/>
            <person name="Hibbett D.S."/>
            <person name="Martin F."/>
            <person name="Nordberg H.P."/>
            <person name="Cantor M.N."/>
            <person name="Hua S.X."/>
        </authorList>
    </citation>
    <scope>NUCLEOTIDE SEQUENCE [LARGE SCALE GENOMIC DNA]</scope>
    <source>
        <strain evidence="2 3">Foug A</strain>
    </source>
</reference>
<dbReference type="AlphaFoldDB" id="A0A0C3AUS0"/>
<organism evidence="2 3">
    <name type="scientific">Scleroderma citrinum Foug A</name>
    <dbReference type="NCBI Taxonomy" id="1036808"/>
    <lineage>
        <taxon>Eukaryota</taxon>
        <taxon>Fungi</taxon>
        <taxon>Dikarya</taxon>
        <taxon>Basidiomycota</taxon>
        <taxon>Agaricomycotina</taxon>
        <taxon>Agaricomycetes</taxon>
        <taxon>Agaricomycetidae</taxon>
        <taxon>Boletales</taxon>
        <taxon>Sclerodermatineae</taxon>
        <taxon>Sclerodermataceae</taxon>
        <taxon>Scleroderma</taxon>
    </lineage>
</organism>
<dbReference type="GO" id="GO:0070072">
    <property type="term" value="P:vacuolar proton-transporting V-type ATPase complex assembly"/>
    <property type="evidence" value="ECO:0007669"/>
    <property type="project" value="InterPro"/>
</dbReference>
<keyword evidence="1" id="KW-1133">Transmembrane helix</keyword>
<sequence>MATSEHEPAGVGFFSLILKPGSSLHPTFLLVVDCAFTALFFVFVWLAFLTRGNIHFFVLMIIELLLWGSVKWFVQELQRLPQGTADKKKL</sequence>
<dbReference type="Pfam" id="PF08636">
    <property type="entry name" value="Pkr1"/>
    <property type="match status" value="1"/>
</dbReference>
<dbReference type="PANTHER" id="PTHR28251">
    <property type="entry name" value="V-TYPE ATPASE ASSEMBLY FACTOR PKR1"/>
    <property type="match status" value="1"/>
</dbReference>
<dbReference type="PANTHER" id="PTHR28251:SF1">
    <property type="entry name" value="V-TYPE ATPASE ASSEMBLY FACTOR PKR1"/>
    <property type="match status" value="1"/>
</dbReference>
<evidence type="ECO:0000313" key="3">
    <source>
        <dbReference type="Proteomes" id="UP000053989"/>
    </source>
</evidence>
<keyword evidence="3" id="KW-1185">Reference proteome</keyword>
<proteinExistence type="predicted"/>
<dbReference type="InParanoid" id="A0A0C3AUS0"/>
<feature type="transmembrane region" description="Helical" evidence="1">
    <location>
        <begin position="28"/>
        <end position="48"/>
    </location>
</feature>
<dbReference type="Proteomes" id="UP000053989">
    <property type="component" value="Unassembled WGS sequence"/>
</dbReference>
<protein>
    <submittedName>
        <fullName evidence="2">Uncharacterized protein</fullName>
    </submittedName>
</protein>
<feature type="transmembrane region" description="Helical" evidence="1">
    <location>
        <begin position="54"/>
        <end position="74"/>
    </location>
</feature>
<name>A0A0C3AUS0_9AGAM</name>
<reference evidence="3" key="2">
    <citation type="submission" date="2015-01" db="EMBL/GenBank/DDBJ databases">
        <title>Evolutionary Origins and Diversification of the Mycorrhizal Mutualists.</title>
        <authorList>
            <consortium name="DOE Joint Genome Institute"/>
            <consortium name="Mycorrhizal Genomics Consortium"/>
            <person name="Kohler A."/>
            <person name="Kuo A."/>
            <person name="Nagy L.G."/>
            <person name="Floudas D."/>
            <person name="Copeland A."/>
            <person name="Barry K.W."/>
            <person name="Cichocki N."/>
            <person name="Veneault-Fourrey C."/>
            <person name="LaButti K."/>
            <person name="Lindquist E.A."/>
            <person name="Lipzen A."/>
            <person name="Lundell T."/>
            <person name="Morin E."/>
            <person name="Murat C."/>
            <person name="Riley R."/>
            <person name="Ohm R."/>
            <person name="Sun H."/>
            <person name="Tunlid A."/>
            <person name="Henrissat B."/>
            <person name="Grigoriev I.V."/>
            <person name="Hibbett D.S."/>
            <person name="Martin F."/>
        </authorList>
    </citation>
    <scope>NUCLEOTIDE SEQUENCE [LARGE SCALE GENOMIC DNA]</scope>
    <source>
        <strain evidence="3">Foug A</strain>
    </source>
</reference>
<gene>
    <name evidence="2" type="ORF">SCLCIDRAFT_1208901</name>
</gene>
<dbReference type="OrthoDB" id="9626941at2759"/>
<keyword evidence="1" id="KW-0472">Membrane</keyword>
<dbReference type="GO" id="GO:0005789">
    <property type="term" value="C:endoplasmic reticulum membrane"/>
    <property type="evidence" value="ECO:0007669"/>
    <property type="project" value="TreeGrafter"/>
</dbReference>
<dbReference type="HOGENOM" id="CLU_068499_2_1_1"/>